<keyword evidence="3" id="KW-1185">Reference proteome</keyword>
<proteinExistence type="predicted"/>
<feature type="compositionally biased region" description="Basic and acidic residues" evidence="1">
    <location>
        <begin position="90"/>
        <end position="108"/>
    </location>
</feature>
<protein>
    <submittedName>
        <fullName evidence="2">Uncharacterized protein</fullName>
    </submittedName>
</protein>
<sequence length="147" mass="15127">MRRGQCGAGRPHRAEQVQLEGAPPVGVADAGEPGVHGGRPGVVHQAVDPAVPVERRRGDPLGGALVEQVRGDGQAAVAGRGDPGGVPGGADHRGPLGGEQPRDRRTDSGGRPGDDDDLVLEPQIHDHSTLNGIEVPLVLETLARLEL</sequence>
<reference evidence="2 3" key="1">
    <citation type="submission" date="2020-08" db="EMBL/GenBank/DDBJ databases">
        <title>Sequencing the genomes of 1000 actinobacteria strains.</title>
        <authorList>
            <person name="Klenk H.-P."/>
        </authorList>
    </citation>
    <scope>NUCLEOTIDE SEQUENCE [LARGE SCALE GENOMIC DNA]</scope>
    <source>
        <strain evidence="2 3">DSM 44551</strain>
    </source>
</reference>
<dbReference type="EMBL" id="JACHDB010000001">
    <property type="protein sequence ID" value="MBB5433988.1"/>
    <property type="molecule type" value="Genomic_DNA"/>
</dbReference>
<dbReference type="Proteomes" id="UP000572635">
    <property type="component" value="Unassembled WGS sequence"/>
</dbReference>
<dbReference type="AlphaFoldDB" id="A0A7W8VFC8"/>
<feature type="region of interest" description="Disordered" evidence="1">
    <location>
        <begin position="1"/>
        <end position="43"/>
    </location>
</feature>
<organism evidence="2 3">
    <name type="scientific">Nocardiopsis composta</name>
    <dbReference type="NCBI Taxonomy" id="157465"/>
    <lineage>
        <taxon>Bacteria</taxon>
        <taxon>Bacillati</taxon>
        <taxon>Actinomycetota</taxon>
        <taxon>Actinomycetes</taxon>
        <taxon>Streptosporangiales</taxon>
        <taxon>Nocardiopsidaceae</taxon>
        <taxon>Nocardiopsis</taxon>
    </lineage>
</organism>
<feature type="region of interest" description="Disordered" evidence="1">
    <location>
        <begin position="72"/>
        <end position="119"/>
    </location>
</feature>
<evidence type="ECO:0000313" key="2">
    <source>
        <dbReference type="EMBL" id="MBB5433988.1"/>
    </source>
</evidence>
<name>A0A7W8VFC8_9ACTN</name>
<evidence type="ECO:0000313" key="3">
    <source>
        <dbReference type="Proteomes" id="UP000572635"/>
    </source>
</evidence>
<gene>
    <name evidence="2" type="ORF">HDA36_004072</name>
</gene>
<evidence type="ECO:0000256" key="1">
    <source>
        <dbReference type="SAM" id="MobiDB-lite"/>
    </source>
</evidence>
<comment type="caution">
    <text evidence="2">The sequence shown here is derived from an EMBL/GenBank/DDBJ whole genome shotgun (WGS) entry which is preliminary data.</text>
</comment>
<accession>A0A7W8VFC8</accession>